<evidence type="ECO:0000313" key="2">
    <source>
        <dbReference type="EMBL" id="EWT04005.1"/>
    </source>
</evidence>
<name>W9GD94_9MICO</name>
<sequence length="141" mass="15040">MSAPSYFPTALYLYFAAAGSIVLVLVALVFWTWLQATRLTAGRLRSALVWLAAGFVALFASQWFACGIGAGPGFLLSTDASMHQPFLATAAAVAGMFCSVLGWAFVLVGLIRVRKVLRGAPSSRASERDERGPRAGLTARR</sequence>
<proteinExistence type="predicted"/>
<dbReference type="AlphaFoldDB" id="W9GD94"/>
<keyword evidence="1" id="KW-0472">Membrane</keyword>
<feature type="transmembrane region" description="Helical" evidence="1">
    <location>
        <begin position="46"/>
        <end position="65"/>
    </location>
</feature>
<dbReference type="RefSeq" id="WP_034721990.1">
    <property type="nucleotide sequence ID" value="NZ_AWQS01000363.1"/>
</dbReference>
<keyword evidence="1" id="KW-1133">Transmembrane helix</keyword>
<evidence type="ECO:0000313" key="3">
    <source>
        <dbReference type="Proteomes" id="UP000019494"/>
    </source>
</evidence>
<evidence type="ECO:0000256" key="1">
    <source>
        <dbReference type="SAM" id="Phobius"/>
    </source>
</evidence>
<feature type="transmembrane region" description="Helical" evidence="1">
    <location>
        <begin position="12"/>
        <end position="34"/>
    </location>
</feature>
<comment type="caution">
    <text evidence="2">The sequence shown here is derived from an EMBL/GenBank/DDBJ whole genome shotgun (WGS) entry which is preliminary data.</text>
</comment>
<dbReference type="EMBL" id="AWQS01000363">
    <property type="protein sequence ID" value="EWT04005.1"/>
    <property type="molecule type" value="Genomic_DNA"/>
</dbReference>
<accession>W9GD94</accession>
<feature type="transmembrane region" description="Helical" evidence="1">
    <location>
        <begin position="85"/>
        <end position="111"/>
    </location>
</feature>
<keyword evidence="3" id="KW-1185">Reference proteome</keyword>
<dbReference type="Proteomes" id="UP000019494">
    <property type="component" value="Unassembled WGS sequence"/>
</dbReference>
<gene>
    <name evidence="2" type="ORF">N864_07010</name>
</gene>
<reference evidence="3" key="1">
    <citation type="submission" date="2013-08" db="EMBL/GenBank/DDBJ databases">
        <title>Intrasporangium oryzae NRRL B-24470.</title>
        <authorList>
            <person name="Liu H."/>
            <person name="Wang G."/>
        </authorList>
    </citation>
    <scope>NUCLEOTIDE SEQUENCE [LARGE SCALE GENOMIC DNA]</scope>
    <source>
        <strain evidence="3">Q5-1</strain>
    </source>
</reference>
<keyword evidence="1" id="KW-0812">Transmembrane</keyword>
<organism evidence="2 3">
    <name type="scientific">Intrasporangium chromatireducens Q5-1</name>
    <dbReference type="NCBI Taxonomy" id="584657"/>
    <lineage>
        <taxon>Bacteria</taxon>
        <taxon>Bacillati</taxon>
        <taxon>Actinomycetota</taxon>
        <taxon>Actinomycetes</taxon>
        <taxon>Micrococcales</taxon>
        <taxon>Intrasporangiaceae</taxon>
        <taxon>Intrasporangium</taxon>
    </lineage>
</organism>
<protein>
    <submittedName>
        <fullName evidence="2">Uncharacterized protein</fullName>
    </submittedName>
</protein>